<accession>A0A0S4KIV9</accession>
<comment type="subcellular location">
    <subcellularLocation>
        <location evidence="5">Golgi apparatus</location>
        <location evidence="5">Golgi stack membrane</location>
        <topology evidence="5">Single-pass type II membrane protein</topology>
    </subcellularLocation>
</comment>
<dbReference type="InterPro" id="IPR001503">
    <property type="entry name" value="Glyco_trans_10"/>
</dbReference>
<organism evidence="8 9">
    <name type="scientific">Bodo saltans</name>
    <name type="common">Flagellated protozoan</name>
    <dbReference type="NCBI Taxonomy" id="75058"/>
    <lineage>
        <taxon>Eukaryota</taxon>
        <taxon>Discoba</taxon>
        <taxon>Euglenozoa</taxon>
        <taxon>Kinetoplastea</taxon>
        <taxon>Metakinetoplastina</taxon>
        <taxon>Eubodonida</taxon>
        <taxon>Bodonidae</taxon>
        <taxon>Bodo</taxon>
    </lineage>
</organism>
<keyword evidence="5" id="KW-1133">Transmembrane helix</keyword>
<dbReference type="VEuPathDB" id="TriTrypDB:BSAL_48730"/>
<dbReference type="AlphaFoldDB" id="A0A0S4KIV9"/>
<dbReference type="EMBL" id="CYKH01002252">
    <property type="protein sequence ID" value="CUI15622.1"/>
    <property type="molecule type" value="Genomic_DNA"/>
</dbReference>
<evidence type="ECO:0000256" key="3">
    <source>
        <dbReference type="ARBA" id="ARBA00022676"/>
    </source>
</evidence>
<dbReference type="Gene3D" id="3.40.50.11660">
    <property type="entry name" value="Glycosyl transferase family 10, C-terminal domain"/>
    <property type="match status" value="1"/>
</dbReference>
<keyword evidence="5" id="KW-0472">Membrane</keyword>
<dbReference type="PANTHER" id="PTHR11929">
    <property type="entry name" value="ALPHA- 1,3 -FUCOSYLTRANSFERASE"/>
    <property type="match status" value="1"/>
</dbReference>
<evidence type="ECO:0000256" key="4">
    <source>
        <dbReference type="ARBA" id="ARBA00022679"/>
    </source>
</evidence>
<dbReference type="Pfam" id="PF00852">
    <property type="entry name" value="Glyco_transf_10"/>
    <property type="match status" value="1"/>
</dbReference>
<comment type="similarity">
    <text evidence="2 5">Belongs to the glycosyltransferase 10 family.</text>
</comment>
<dbReference type="InterPro" id="IPR038577">
    <property type="entry name" value="GT10-like_C_sf"/>
</dbReference>
<proteinExistence type="inferred from homology"/>
<dbReference type="PANTHER" id="PTHR11929:SF194">
    <property type="entry name" value="ALPHA-(1,3)-FUCOSYLTRANSFERASE 10"/>
    <property type="match status" value="1"/>
</dbReference>
<keyword evidence="9" id="KW-1185">Reference proteome</keyword>
<evidence type="ECO:0000256" key="5">
    <source>
        <dbReference type="RuleBase" id="RU003832"/>
    </source>
</evidence>
<keyword evidence="5" id="KW-0812">Transmembrane</keyword>
<dbReference type="SUPFAM" id="SSF53756">
    <property type="entry name" value="UDP-Glycosyltransferase/glycogen phosphorylase"/>
    <property type="match status" value="1"/>
</dbReference>
<keyword evidence="5" id="KW-0333">Golgi apparatus</keyword>
<dbReference type="OMA" id="VSFHQHR"/>
<dbReference type="OrthoDB" id="427096at2759"/>
<dbReference type="UniPathway" id="UPA00378"/>
<evidence type="ECO:0000313" key="9">
    <source>
        <dbReference type="Proteomes" id="UP000051952"/>
    </source>
</evidence>
<dbReference type="InterPro" id="IPR055270">
    <property type="entry name" value="Glyco_tran_10_C"/>
</dbReference>
<feature type="region of interest" description="Disordered" evidence="6">
    <location>
        <begin position="39"/>
        <end position="65"/>
    </location>
</feature>
<name>A0A0S4KIV9_BODSA</name>
<sequence>MIRKRLAALQRRMSVVVSVVTFTAVIVLMSWHRSTVQREVLSPTQQPPTQRPQQLGESHSGNGAEVPLLSVEKPQSSVHGATRDAHLDSTASPAIESCVAAKKDVLLVGNRPVGTYLCSYFPTAKIISGGCKLPCGGSGSTTSPFTCTILNMGSSSQMKSADIVVNHHGPIPTKFSPLEPVITLFYSGESNVSEGLKKKASHAYQIKYDNVVSFHQHRPWYFTWTNRFEGEFRAVLAGTLQKDWPAWEKRRNAVAIFVSRCKKGGRERVIQALKDVYPVHSFGKCFNTHRIENEFPKCAALPGGRYPQKLCVFNQYKYILALDNTRELDYVTEKVYHALVAGAVPIYDGAPNADKFLPGGWGSVVRLSDFDDGSGGTDYLRLQRTLQELEHVESPKLEGLKEWTKATSEEAWGDEFVANLHHGEPTCDVCDAARRKKCEGAAL</sequence>
<evidence type="ECO:0000256" key="2">
    <source>
        <dbReference type="ARBA" id="ARBA00008919"/>
    </source>
</evidence>
<dbReference type="EC" id="2.4.1.-" evidence="5"/>
<gene>
    <name evidence="8" type="ORF">BSAL_48730</name>
</gene>
<keyword evidence="3 5" id="KW-0328">Glycosyltransferase</keyword>
<evidence type="ECO:0000259" key="7">
    <source>
        <dbReference type="Pfam" id="PF00852"/>
    </source>
</evidence>
<dbReference type="GO" id="GO:0046920">
    <property type="term" value="F:alpha-(1-&gt;3)-fucosyltransferase activity"/>
    <property type="evidence" value="ECO:0007669"/>
    <property type="project" value="TreeGrafter"/>
</dbReference>
<feature type="domain" description="Fucosyltransferase C-terminal" evidence="7">
    <location>
        <begin position="247"/>
        <end position="437"/>
    </location>
</feature>
<reference evidence="9" key="1">
    <citation type="submission" date="2015-09" db="EMBL/GenBank/DDBJ databases">
        <authorList>
            <consortium name="Pathogen Informatics"/>
        </authorList>
    </citation>
    <scope>NUCLEOTIDE SEQUENCE [LARGE SCALE GENOMIC DNA]</scope>
    <source>
        <strain evidence="9">Lake Konstanz</strain>
    </source>
</reference>
<evidence type="ECO:0000313" key="8">
    <source>
        <dbReference type="EMBL" id="CUI15622.1"/>
    </source>
</evidence>
<keyword evidence="4 5" id="KW-0808">Transferase</keyword>
<evidence type="ECO:0000256" key="1">
    <source>
        <dbReference type="ARBA" id="ARBA00004922"/>
    </source>
</evidence>
<protein>
    <recommendedName>
        <fullName evidence="5">Fucosyltransferase</fullName>
        <ecNumber evidence="5">2.4.1.-</ecNumber>
    </recommendedName>
</protein>
<feature type="transmembrane region" description="Helical" evidence="5">
    <location>
        <begin position="12"/>
        <end position="31"/>
    </location>
</feature>
<dbReference type="GO" id="GO:0032580">
    <property type="term" value="C:Golgi cisterna membrane"/>
    <property type="evidence" value="ECO:0007669"/>
    <property type="project" value="UniProtKB-SubCell"/>
</dbReference>
<evidence type="ECO:0000256" key="6">
    <source>
        <dbReference type="SAM" id="MobiDB-lite"/>
    </source>
</evidence>
<comment type="pathway">
    <text evidence="1">Protein modification; protein glycosylation.</text>
</comment>
<dbReference type="Proteomes" id="UP000051952">
    <property type="component" value="Unassembled WGS sequence"/>
</dbReference>